<keyword evidence="1" id="KW-1133">Transmembrane helix</keyword>
<evidence type="ECO:0000259" key="2">
    <source>
        <dbReference type="Pfam" id="PF02470"/>
    </source>
</evidence>
<organism evidence="3 4">
    <name type="scientific">Leucothrix pacifica</name>
    <dbReference type="NCBI Taxonomy" id="1247513"/>
    <lineage>
        <taxon>Bacteria</taxon>
        <taxon>Pseudomonadati</taxon>
        <taxon>Pseudomonadota</taxon>
        <taxon>Gammaproteobacteria</taxon>
        <taxon>Thiotrichales</taxon>
        <taxon>Thiotrichaceae</taxon>
        <taxon>Leucothrix</taxon>
    </lineage>
</organism>
<reference evidence="3 4" key="1">
    <citation type="submission" date="2018-05" db="EMBL/GenBank/DDBJ databases">
        <title>Leucothrix arctica sp. nov., isolated from Arctic seawater.</title>
        <authorList>
            <person name="Choi A."/>
            <person name="Baek K."/>
        </authorList>
    </citation>
    <scope>NUCLEOTIDE SEQUENCE [LARGE SCALE GENOMIC DNA]</scope>
    <source>
        <strain evidence="3 4">JCM 18388</strain>
    </source>
</reference>
<dbReference type="NCBIfam" id="TIGR04430">
    <property type="entry name" value="OM_asym_MlaD"/>
    <property type="match status" value="1"/>
</dbReference>
<dbReference type="InterPro" id="IPR003399">
    <property type="entry name" value="Mce/MlaD"/>
</dbReference>
<dbReference type="InterPro" id="IPR052336">
    <property type="entry name" value="MlaD_Phospholipid_Transporter"/>
</dbReference>
<dbReference type="InterPro" id="IPR030970">
    <property type="entry name" value="ABC_MlaD"/>
</dbReference>
<dbReference type="PANTHER" id="PTHR33371">
    <property type="entry name" value="INTERMEMBRANE PHOSPHOLIPID TRANSPORT SYSTEM BINDING PROTEIN MLAD-RELATED"/>
    <property type="match status" value="1"/>
</dbReference>
<evidence type="ECO:0000313" key="4">
    <source>
        <dbReference type="Proteomes" id="UP000245539"/>
    </source>
</evidence>
<name>A0A317CPN8_9GAMM</name>
<accession>A0A317CPN8</accession>
<sequence length="153" mass="16537">MRQTKNLELMVGVFVFLGLASLVLLAFNISNLGNSFSSPSVYSVKAHFDNVGGLRTRAKVTMSGVNVGRVVSVAYDQKISRALVTMEIQSDYPLTTDTQASIYTAGLLGEQYISLEPGAEDEVLRDGDSIYLSQSALVLEEIVGKVLVNLTTK</sequence>
<protein>
    <submittedName>
        <fullName evidence="3">Outer membrane lipid asymmetry maintenance protein MlaD</fullName>
    </submittedName>
</protein>
<dbReference type="OrthoDB" id="9788420at2"/>
<feature type="transmembrane region" description="Helical" evidence="1">
    <location>
        <begin position="7"/>
        <end position="27"/>
    </location>
</feature>
<dbReference type="RefSeq" id="WP_109836050.1">
    <property type="nucleotide sequence ID" value="NZ_QGKM01000004.1"/>
</dbReference>
<keyword evidence="1" id="KW-0472">Membrane</keyword>
<feature type="domain" description="Mce/MlaD" evidence="2">
    <location>
        <begin position="42"/>
        <end position="118"/>
    </location>
</feature>
<dbReference type="GO" id="GO:0005543">
    <property type="term" value="F:phospholipid binding"/>
    <property type="evidence" value="ECO:0007669"/>
    <property type="project" value="TreeGrafter"/>
</dbReference>
<gene>
    <name evidence="3" type="primary">mlaD</name>
    <name evidence="3" type="ORF">DKW60_02305</name>
</gene>
<evidence type="ECO:0000313" key="3">
    <source>
        <dbReference type="EMBL" id="PWR00405.1"/>
    </source>
</evidence>
<dbReference type="Pfam" id="PF02470">
    <property type="entry name" value="MlaD"/>
    <property type="match status" value="1"/>
</dbReference>
<dbReference type="EMBL" id="QGKM01000004">
    <property type="protein sequence ID" value="PWR00405.1"/>
    <property type="molecule type" value="Genomic_DNA"/>
</dbReference>
<dbReference type="GO" id="GO:0005548">
    <property type="term" value="F:phospholipid transporter activity"/>
    <property type="evidence" value="ECO:0007669"/>
    <property type="project" value="TreeGrafter"/>
</dbReference>
<evidence type="ECO:0000256" key="1">
    <source>
        <dbReference type="SAM" id="Phobius"/>
    </source>
</evidence>
<dbReference type="Proteomes" id="UP000245539">
    <property type="component" value="Unassembled WGS sequence"/>
</dbReference>
<dbReference type="PANTHER" id="PTHR33371:SF4">
    <property type="entry name" value="INTERMEMBRANE PHOSPHOLIPID TRANSPORT SYSTEM BINDING PROTEIN MLAD"/>
    <property type="match status" value="1"/>
</dbReference>
<keyword evidence="4" id="KW-1185">Reference proteome</keyword>
<keyword evidence="1" id="KW-0812">Transmembrane</keyword>
<dbReference type="AlphaFoldDB" id="A0A317CPN8"/>
<comment type="caution">
    <text evidence="3">The sequence shown here is derived from an EMBL/GenBank/DDBJ whole genome shotgun (WGS) entry which is preliminary data.</text>
</comment>
<proteinExistence type="predicted"/>